<sequence length="359" mass="38689">MIESVYKGVFAAFGGGLLLNPTTMPGKIITVGLSPSVMVFMSIYGAQVTTALVESRLGAPTGTMSSFEEGLDRGAKFCVYAFVEPFIKSRWPTMQTVPVGAGGKVYELFDALYEGKCEASLIIENWWGAAQVGIYSQDVSPLWDSVYKDHMKDITPDGWKRFHCDDKLYPIAHSTVPWSISNGIPVREELVRLMRFAVQEAQNDPNRRYSNYQSNFRAQLMNPVAGCSAESIASDTGDESVSATLEDGVGATFVSMIFTVFALMIWGMQQAIAAKSGAPTKPADAEQGVDVQEKAGDSETMAHNNASDLNERLAAIESSLKALINIGNNGSNADAHIVPNNEVGAPPPRKAFLANGISP</sequence>
<reference evidence="1" key="1">
    <citation type="submission" date="2021-01" db="EMBL/GenBank/DDBJ databases">
        <authorList>
            <person name="Corre E."/>
            <person name="Pelletier E."/>
            <person name="Niang G."/>
            <person name="Scheremetjew M."/>
            <person name="Finn R."/>
            <person name="Kale V."/>
            <person name="Holt S."/>
            <person name="Cochrane G."/>
            <person name="Meng A."/>
            <person name="Brown T."/>
            <person name="Cohen L."/>
        </authorList>
    </citation>
    <scope>NUCLEOTIDE SEQUENCE</scope>
    <source>
        <strain evidence="1">CCMP644</strain>
    </source>
</reference>
<accession>A0A6U4MFP7</accession>
<dbReference type="EMBL" id="HBFX01026722">
    <property type="protein sequence ID" value="CAD8963414.1"/>
    <property type="molecule type" value="Transcribed_RNA"/>
</dbReference>
<gene>
    <name evidence="1" type="ORF">HAND00432_LOCUS16214</name>
</gene>
<organism evidence="1">
    <name type="scientific">Hemiselmis andersenii</name>
    <name type="common">Cryptophyte alga</name>
    <dbReference type="NCBI Taxonomy" id="464988"/>
    <lineage>
        <taxon>Eukaryota</taxon>
        <taxon>Cryptophyceae</taxon>
        <taxon>Cryptomonadales</taxon>
        <taxon>Hemiselmidaceae</taxon>
        <taxon>Hemiselmis</taxon>
    </lineage>
</organism>
<evidence type="ECO:0000313" key="1">
    <source>
        <dbReference type="EMBL" id="CAD8963414.1"/>
    </source>
</evidence>
<dbReference type="AlphaFoldDB" id="A0A6U4MFP7"/>
<proteinExistence type="predicted"/>
<protein>
    <submittedName>
        <fullName evidence="1">Uncharacterized protein</fullName>
    </submittedName>
</protein>
<name>A0A6U4MFP7_HEMAN</name>